<evidence type="ECO:0000313" key="10">
    <source>
        <dbReference type="Proteomes" id="UP000195386"/>
    </source>
</evidence>
<comment type="catalytic activity">
    <reaction evidence="1 5 6">
        <text>[protein]-peptidylproline (omega=180) = [protein]-peptidylproline (omega=0)</text>
        <dbReference type="Rhea" id="RHEA:16237"/>
        <dbReference type="Rhea" id="RHEA-COMP:10747"/>
        <dbReference type="Rhea" id="RHEA-COMP:10748"/>
        <dbReference type="ChEBI" id="CHEBI:83833"/>
        <dbReference type="ChEBI" id="CHEBI:83834"/>
        <dbReference type="EC" id="5.2.1.8"/>
    </reaction>
</comment>
<dbReference type="InterPro" id="IPR001179">
    <property type="entry name" value="PPIase_FKBP_dom"/>
</dbReference>
<comment type="similarity">
    <text evidence="2 6">Belongs to the FKBP-type PPIase family.</text>
</comment>
<evidence type="ECO:0000256" key="2">
    <source>
        <dbReference type="ARBA" id="ARBA00006577"/>
    </source>
</evidence>
<keyword evidence="7" id="KW-0732">Signal</keyword>
<dbReference type="Pfam" id="PF00254">
    <property type="entry name" value="FKBP_C"/>
    <property type="match status" value="1"/>
</dbReference>
<organism evidence="9 10">
    <name type="scientific">Bacteroides clarus</name>
    <dbReference type="NCBI Taxonomy" id="626929"/>
    <lineage>
        <taxon>Bacteria</taxon>
        <taxon>Pseudomonadati</taxon>
        <taxon>Bacteroidota</taxon>
        <taxon>Bacteroidia</taxon>
        <taxon>Bacteroidales</taxon>
        <taxon>Bacteroidaceae</taxon>
        <taxon>Bacteroides</taxon>
    </lineage>
</organism>
<dbReference type="GO" id="GO:0003755">
    <property type="term" value="F:peptidyl-prolyl cis-trans isomerase activity"/>
    <property type="evidence" value="ECO:0007669"/>
    <property type="project" value="UniProtKB-UniRule"/>
</dbReference>
<dbReference type="SUPFAM" id="SSF54534">
    <property type="entry name" value="FKBP-like"/>
    <property type="match status" value="1"/>
</dbReference>
<evidence type="ECO:0000256" key="4">
    <source>
        <dbReference type="ARBA" id="ARBA00023235"/>
    </source>
</evidence>
<evidence type="ECO:0000256" key="1">
    <source>
        <dbReference type="ARBA" id="ARBA00000971"/>
    </source>
</evidence>
<keyword evidence="4 5" id="KW-0413">Isomerase</keyword>
<dbReference type="EC" id="5.2.1.8" evidence="6"/>
<evidence type="ECO:0000256" key="3">
    <source>
        <dbReference type="ARBA" id="ARBA00023110"/>
    </source>
</evidence>
<gene>
    <name evidence="9" type="ORF">B5F97_09045</name>
</gene>
<feature type="chain" id="PRO_5012553975" description="Peptidyl-prolyl cis-trans isomerase" evidence="7">
    <location>
        <begin position="22"/>
        <end position="215"/>
    </location>
</feature>
<feature type="signal peptide" evidence="7">
    <location>
        <begin position="1"/>
        <end position="21"/>
    </location>
</feature>
<dbReference type="AlphaFoldDB" id="A0A1Y3YSX1"/>
<evidence type="ECO:0000313" key="9">
    <source>
        <dbReference type="EMBL" id="OUO00973.1"/>
    </source>
</evidence>
<dbReference type="PROSITE" id="PS51257">
    <property type="entry name" value="PROKAR_LIPOPROTEIN"/>
    <property type="match status" value="1"/>
</dbReference>
<name>A0A1Y3YSX1_9BACE</name>
<dbReference type="Gene3D" id="3.10.50.40">
    <property type="match status" value="1"/>
</dbReference>
<evidence type="ECO:0000256" key="6">
    <source>
        <dbReference type="RuleBase" id="RU003915"/>
    </source>
</evidence>
<dbReference type="RefSeq" id="WP_087426093.1">
    <property type="nucleotide sequence ID" value="NZ_CAMMFP010000006.1"/>
</dbReference>
<dbReference type="PROSITE" id="PS50059">
    <property type="entry name" value="FKBP_PPIASE"/>
    <property type="match status" value="1"/>
</dbReference>
<dbReference type="InterPro" id="IPR046357">
    <property type="entry name" value="PPIase_dom_sf"/>
</dbReference>
<dbReference type="Proteomes" id="UP000195386">
    <property type="component" value="Unassembled WGS sequence"/>
</dbReference>
<dbReference type="PANTHER" id="PTHR43811">
    <property type="entry name" value="FKBP-TYPE PEPTIDYL-PROLYL CIS-TRANS ISOMERASE FKPA"/>
    <property type="match status" value="1"/>
</dbReference>
<accession>A0A1Y3YSX1</accession>
<reference evidence="10" key="1">
    <citation type="submission" date="2017-04" db="EMBL/GenBank/DDBJ databases">
        <title>Function of individual gut microbiota members based on whole genome sequencing of pure cultures obtained from chicken caecum.</title>
        <authorList>
            <person name="Medvecky M."/>
            <person name="Cejkova D."/>
            <person name="Polansky O."/>
            <person name="Karasova D."/>
            <person name="Kubasova T."/>
            <person name="Cizek A."/>
            <person name="Rychlik I."/>
        </authorList>
    </citation>
    <scope>NUCLEOTIDE SEQUENCE [LARGE SCALE GENOMIC DNA]</scope>
    <source>
        <strain evidence="10">An43</strain>
    </source>
</reference>
<feature type="domain" description="PPIase FKBP-type" evidence="8">
    <location>
        <begin position="105"/>
        <end position="214"/>
    </location>
</feature>
<comment type="caution">
    <text evidence="9">The sequence shown here is derived from an EMBL/GenBank/DDBJ whole genome shotgun (WGS) entry which is preliminary data.</text>
</comment>
<keyword evidence="3 5" id="KW-0697">Rotamase</keyword>
<evidence type="ECO:0000256" key="5">
    <source>
        <dbReference type="PROSITE-ProRule" id="PRU00277"/>
    </source>
</evidence>
<proteinExistence type="inferred from homology"/>
<sequence length="215" mass="24307">MKRLFLLFLPFLFFVAGTFVACEEVEEAGKYDNWRPRNEAFVDSIKGKAGDRLVLTAKDADEMEEGELFAIQVPTTSTNMIPQYAYCKKLVKKETGERPNFDGYNSTVKAFYYGTLITGDEFDGNFDGYGATDRDIPLPLSSDSKWPTEFNSSSEFTVSEVIPGWTWALQYMRVGERWMLYIPWQSAYGSSGNSSGTIPGYTSLTFDVYLEGFVE</sequence>
<protein>
    <recommendedName>
        <fullName evidence="6">Peptidyl-prolyl cis-trans isomerase</fullName>
        <ecNumber evidence="6">5.2.1.8</ecNumber>
    </recommendedName>
</protein>
<evidence type="ECO:0000256" key="7">
    <source>
        <dbReference type="SAM" id="SignalP"/>
    </source>
</evidence>
<dbReference type="EMBL" id="NFII01000007">
    <property type="protein sequence ID" value="OUO00973.1"/>
    <property type="molecule type" value="Genomic_DNA"/>
</dbReference>
<dbReference type="PANTHER" id="PTHR43811:SF19">
    <property type="entry name" value="39 KDA FK506-BINDING NUCLEAR PROTEIN"/>
    <property type="match status" value="1"/>
</dbReference>
<evidence type="ECO:0000259" key="8">
    <source>
        <dbReference type="PROSITE" id="PS50059"/>
    </source>
</evidence>